<dbReference type="Proteomes" id="UP000469559">
    <property type="component" value="Unassembled WGS sequence"/>
</dbReference>
<protein>
    <submittedName>
        <fullName evidence="2">Heterokaryon incompatibility protein 6, OR allele</fullName>
    </submittedName>
</protein>
<keyword evidence="3" id="KW-1185">Reference proteome</keyword>
<evidence type="ECO:0000313" key="3">
    <source>
        <dbReference type="Proteomes" id="UP000469559"/>
    </source>
</evidence>
<dbReference type="InterPro" id="IPR010730">
    <property type="entry name" value="HET"/>
</dbReference>
<dbReference type="PANTHER" id="PTHR24148:SF73">
    <property type="entry name" value="HET DOMAIN PROTEIN (AFU_ORTHOLOGUE AFUA_8G01020)"/>
    <property type="match status" value="1"/>
</dbReference>
<dbReference type="Pfam" id="PF06985">
    <property type="entry name" value="HET"/>
    <property type="match status" value="1"/>
</dbReference>
<dbReference type="OrthoDB" id="194358at2759"/>
<dbReference type="AlphaFoldDB" id="A0A8T9B3I9"/>
<dbReference type="InterPro" id="IPR052895">
    <property type="entry name" value="HetReg/Transcr_Mod"/>
</dbReference>
<comment type="caution">
    <text evidence="2">The sequence shown here is derived from an EMBL/GenBank/DDBJ whole genome shotgun (WGS) entry which is preliminary data.</text>
</comment>
<dbReference type="EMBL" id="QGMF01001150">
    <property type="protein sequence ID" value="TVY13033.1"/>
    <property type="molecule type" value="Genomic_DNA"/>
</dbReference>
<proteinExistence type="predicted"/>
<gene>
    <name evidence="2" type="primary">het-6_18</name>
    <name evidence="2" type="ORF">LARI1_G009567</name>
</gene>
<sequence>MLSQGSTWRGISPFVIRIRRLITSESSLPPIRRVDSSPTHVHLFPHPRSRNMKKSSRKSTFNTNANTYTYKPLASAQDSIRLLRLKPAENPNSPIHCALFHTSLSRAPPYVALSYCWGERVYLEDENFGVTPNLKHALQRLRPASGEDRVLWVDAICINQADIPERSIQISNMRSIYKSAESVAVWLGLENRKSAEAIQFARDLATCDEGAASALVRDPARKEHLEALVTLFRRQYWWRIWVIQEVSCGRSTMVYCGADAIAWRQLDSVCDIFRKEEAHLRDFFYNKPSFWLTLIRGGPRSLQLSRYSPDLDAPPLLELLLSHKSKKSTDPKDKVYALVGICSSRDTFGAMDYSRSMRDIYTHTARHIISTSGKLDVICVKQHDMSRFDLPSWAPDWTRPHFNSGSSVVGLQHHEPEFAAAGNSLAQFEFLNDGYVLKAAGFVVCTIASVGIPFKQKVHPRFIEPALHAFHEWWNLFASARPESSSLPAQAAFARAISCGDWMFEDEGVYENKLRAIFELSGSILADDDVMPIDTPPAQSLSGSVSSLMIENENQNEIDIEELDDERSDKEQRAVIINASITMNRRRLFISQTDILGLCPWNATVGDVICVLLGCRFPVILRPVEGKYRLVGEAYVDGLMNGEAMALLEKGRYKLEEFEIH</sequence>
<reference evidence="2 3" key="1">
    <citation type="submission" date="2018-05" db="EMBL/GenBank/DDBJ databases">
        <title>Whole genome sequencing for identification of molecular markers to develop diagnostic detection tools for the regulated plant pathogen Lachnellula willkommii.</title>
        <authorList>
            <person name="Giroux E."/>
            <person name="Bilodeau G."/>
        </authorList>
    </citation>
    <scope>NUCLEOTIDE SEQUENCE [LARGE SCALE GENOMIC DNA]</scope>
    <source>
        <strain evidence="2 3">CBS 203.66</strain>
    </source>
</reference>
<name>A0A8T9B3I9_9HELO</name>
<accession>A0A8T9B3I9</accession>
<evidence type="ECO:0000259" key="1">
    <source>
        <dbReference type="Pfam" id="PF06985"/>
    </source>
</evidence>
<evidence type="ECO:0000313" key="2">
    <source>
        <dbReference type="EMBL" id="TVY13033.1"/>
    </source>
</evidence>
<dbReference type="PANTHER" id="PTHR24148">
    <property type="entry name" value="ANKYRIN REPEAT DOMAIN-CONTAINING PROTEIN 39 HOMOLOG-RELATED"/>
    <property type="match status" value="1"/>
</dbReference>
<dbReference type="Pfam" id="PF26639">
    <property type="entry name" value="Het-6_barrel"/>
    <property type="match status" value="1"/>
</dbReference>
<feature type="domain" description="Heterokaryon incompatibility" evidence="1">
    <location>
        <begin position="110"/>
        <end position="245"/>
    </location>
</feature>
<organism evidence="2 3">
    <name type="scientific">Lachnellula arida</name>
    <dbReference type="NCBI Taxonomy" id="1316785"/>
    <lineage>
        <taxon>Eukaryota</taxon>
        <taxon>Fungi</taxon>
        <taxon>Dikarya</taxon>
        <taxon>Ascomycota</taxon>
        <taxon>Pezizomycotina</taxon>
        <taxon>Leotiomycetes</taxon>
        <taxon>Helotiales</taxon>
        <taxon>Lachnaceae</taxon>
        <taxon>Lachnellula</taxon>
    </lineage>
</organism>